<keyword evidence="2" id="KW-1185">Reference proteome</keyword>
<organism evidence="1 2">
    <name type="scientific">Hyaloperonospora arabidopsidis (strain Emoy2)</name>
    <name type="common">Downy mildew agent</name>
    <name type="synonym">Peronospora arabidopsidis</name>
    <dbReference type="NCBI Taxonomy" id="559515"/>
    <lineage>
        <taxon>Eukaryota</taxon>
        <taxon>Sar</taxon>
        <taxon>Stramenopiles</taxon>
        <taxon>Oomycota</taxon>
        <taxon>Peronosporomycetes</taxon>
        <taxon>Peronosporales</taxon>
        <taxon>Peronosporaceae</taxon>
        <taxon>Hyaloperonospora</taxon>
    </lineage>
</organism>
<dbReference type="VEuPathDB" id="FungiDB:HpaG807469"/>
<name>M4BM34_HYAAE</name>
<evidence type="ECO:0000313" key="1">
    <source>
        <dbReference type="EnsemblProtists" id="HpaP807469"/>
    </source>
</evidence>
<reference evidence="2" key="1">
    <citation type="journal article" date="2010" name="Science">
        <title>Signatures of adaptation to obligate biotrophy in the Hyaloperonospora arabidopsidis genome.</title>
        <authorList>
            <person name="Baxter L."/>
            <person name="Tripathy S."/>
            <person name="Ishaque N."/>
            <person name="Boot N."/>
            <person name="Cabral A."/>
            <person name="Kemen E."/>
            <person name="Thines M."/>
            <person name="Ah-Fong A."/>
            <person name="Anderson R."/>
            <person name="Badejoko W."/>
            <person name="Bittner-Eddy P."/>
            <person name="Boore J.L."/>
            <person name="Chibucos M.C."/>
            <person name="Coates M."/>
            <person name="Dehal P."/>
            <person name="Delehaunty K."/>
            <person name="Dong S."/>
            <person name="Downton P."/>
            <person name="Dumas B."/>
            <person name="Fabro G."/>
            <person name="Fronick C."/>
            <person name="Fuerstenberg S.I."/>
            <person name="Fulton L."/>
            <person name="Gaulin E."/>
            <person name="Govers F."/>
            <person name="Hughes L."/>
            <person name="Humphray S."/>
            <person name="Jiang R.H."/>
            <person name="Judelson H."/>
            <person name="Kamoun S."/>
            <person name="Kyung K."/>
            <person name="Meijer H."/>
            <person name="Minx P."/>
            <person name="Morris P."/>
            <person name="Nelson J."/>
            <person name="Phuntumart V."/>
            <person name="Qutob D."/>
            <person name="Rehmany A."/>
            <person name="Rougon-Cardoso A."/>
            <person name="Ryden P."/>
            <person name="Torto-Alalibo T."/>
            <person name="Studholme D."/>
            <person name="Wang Y."/>
            <person name="Win J."/>
            <person name="Wood J."/>
            <person name="Clifton S.W."/>
            <person name="Rogers J."/>
            <person name="Van den Ackerveken G."/>
            <person name="Jones J.D."/>
            <person name="McDowell J.M."/>
            <person name="Beynon J."/>
            <person name="Tyler B.M."/>
        </authorList>
    </citation>
    <scope>NUCLEOTIDE SEQUENCE [LARGE SCALE GENOMIC DNA]</scope>
    <source>
        <strain evidence="2">Emoy2</strain>
    </source>
</reference>
<dbReference type="EnsemblProtists" id="HpaT807469">
    <property type="protein sequence ID" value="HpaP807469"/>
    <property type="gene ID" value="HpaG807469"/>
</dbReference>
<reference evidence="1" key="2">
    <citation type="submission" date="2015-06" db="UniProtKB">
        <authorList>
            <consortium name="EnsemblProtists"/>
        </authorList>
    </citation>
    <scope>IDENTIFICATION</scope>
    <source>
        <strain evidence="1">Emoy2</strain>
    </source>
</reference>
<accession>M4BM34</accession>
<dbReference type="EMBL" id="JH598405">
    <property type="status" value="NOT_ANNOTATED_CDS"/>
    <property type="molecule type" value="Genomic_DNA"/>
</dbReference>
<evidence type="ECO:0000313" key="2">
    <source>
        <dbReference type="Proteomes" id="UP000011713"/>
    </source>
</evidence>
<dbReference type="HOGENOM" id="CLU_2351146_0_0_1"/>
<sequence length="97" mass="11405">MFYQLISFHPAFNSYTDNIIAPQSRFSLCRVTWLGEFIKMRWNNRAGGKTLVTMKKKRDLHTQRTHQNVFRPVADEVLSLKHCLYRSACARLCDAVR</sequence>
<dbReference type="InParanoid" id="M4BM34"/>
<dbReference type="Proteomes" id="UP000011713">
    <property type="component" value="Unassembled WGS sequence"/>
</dbReference>
<proteinExistence type="predicted"/>
<dbReference type="AlphaFoldDB" id="M4BM34"/>
<protein>
    <submittedName>
        <fullName evidence="1">Uncharacterized protein</fullName>
    </submittedName>
</protein>